<evidence type="ECO:0000256" key="2">
    <source>
        <dbReference type="ARBA" id="ARBA00008676"/>
    </source>
</evidence>
<dbReference type="PANTHER" id="PTHR20881:SF0">
    <property type="entry name" value="3-METHYL-2-OXOBUTANOATE HYDROXYMETHYLTRANSFERASE"/>
    <property type="match status" value="1"/>
</dbReference>
<evidence type="ECO:0000256" key="6">
    <source>
        <dbReference type="RuleBase" id="RU362100"/>
    </source>
</evidence>
<dbReference type="EMBL" id="QZAT01000062">
    <property type="protein sequence ID" value="THX27619.1"/>
    <property type="molecule type" value="Genomic_DNA"/>
</dbReference>
<evidence type="ECO:0000256" key="5">
    <source>
        <dbReference type="ARBA" id="ARBA00049172"/>
    </source>
</evidence>
<feature type="region of interest" description="Disordered" evidence="7">
    <location>
        <begin position="174"/>
        <end position="209"/>
    </location>
</feature>
<evidence type="ECO:0000313" key="9">
    <source>
        <dbReference type="Proteomes" id="UP000310374"/>
    </source>
</evidence>
<keyword evidence="4 6" id="KW-0808">Transferase</keyword>
<evidence type="ECO:0000256" key="4">
    <source>
        <dbReference type="ARBA" id="ARBA00022679"/>
    </source>
</evidence>
<proteinExistence type="inferred from homology"/>
<dbReference type="FunFam" id="3.20.20.60:FF:000003">
    <property type="entry name" value="3-methyl-2-oxobutanoate hydroxymethyltransferase"/>
    <property type="match status" value="1"/>
</dbReference>
<comment type="similarity">
    <text evidence="2 6">Belongs to the PanB family.</text>
</comment>
<comment type="catalytic activity">
    <reaction evidence="5 6">
        <text>(6R)-5,10-methylene-5,6,7,8-tetrahydrofolate + 3-methyl-2-oxobutanoate + H2O = 2-dehydropantoate + (6S)-5,6,7,8-tetrahydrofolate</text>
        <dbReference type="Rhea" id="RHEA:11824"/>
        <dbReference type="ChEBI" id="CHEBI:11561"/>
        <dbReference type="ChEBI" id="CHEBI:11851"/>
        <dbReference type="ChEBI" id="CHEBI:15377"/>
        <dbReference type="ChEBI" id="CHEBI:15636"/>
        <dbReference type="ChEBI" id="CHEBI:57453"/>
        <dbReference type="EC" id="2.1.2.11"/>
    </reaction>
</comment>
<reference evidence="8 9" key="1">
    <citation type="submission" date="2018-10" db="EMBL/GenBank/DDBJ databases">
        <title>Fifty Aureobasidium pullulans genomes reveal a recombining polyextremotolerant generalist.</title>
        <authorList>
            <person name="Gostincar C."/>
            <person name="Turk M."/>
            <person name="Zajc J."/>
            <person name="Gunde-Cimerman N."/>
        </authorList>
    </citation>
    <scope>NUCLEOTIDE SEQUENCE [LARGE SCALE GENOMIC DNA]</scope>
    <source>
        <strain evidence="8 9">EXF-10081</strain>
    </source>
</reference>
<organism evidence="8 9">
    <name type="scientific">Aureobasidium pullulans</name>
    <name type="common">Black yeast</name>
    <name type="synonym">Pullularia pullulans</name>
    <dbReference type="NCBI Taxonomy" id="5580"/>
    <lineage>
        <taxon>Eukaryota</taxon>
        <taxon>Fungi</taxon>
        <taxon>Dikarya</taxon>
        <taxon>Ascomycota</taxon>
        <taxon>Pezizomycotina</taxon>
        <taxon>Dothideomycetes</taxon>
        <taxon>Dothideomycetidae</taxon>
        <taxon>Dothideales</taxon>
        <taxon>Saccotheciaceae</taxon>
        <taxon>Aureobasidium</taxon>
    </lineage>
</organism>
<dbReference type="GO" id="GO:0005739">
    <property type="term" value="C:mitochondrion"/>
    <property type="evidence" value="ECO:0007669"/>
    <property type="project" value="TreeGrafter"/>
</dbReference>
<comment type="caution">
    <text evidence="8">The sequence shown here is derived from an EMBL/GenBank/DDBJ whole genome shotgun (WGS) entry which is preliminary data.</text>
</comment>
<dbReference type="HAMAP" id="MF_00156">
    <property type="entry name" value="PanB"/>
    <property type="match status" value="1"/>
</dbReference>
<dbReference type="AlphaFoldDB" id="A0AB74JST1"/>
<evidence type="ECO:0000256" key="1">
    <source>
        <dbReference type="ARBA" id="ARBA00005033"/>
    </source>
</evidence>
<dbReference type="SUPFAM" id="SSF51621">
    <property type="entry name" value="Phosphoenolpyruvate/pyruvate domain"/>
    <property type="match status" value="1"/>
</dbReference>
<accession>A0AB74JST1</accession>
<dbReference type="SUPFAM" id="SSF57997">
    <property type="entry name" value="Tropomyosin"/>
    <property type="match status" value="1"/>
</dbReference>
<dbReference type="Gene3D" id="3.20.20.60">
    <property type="entry name" value="Phosphoenolpyruvate-binding domains"/>
    <property type="match status" value="1"/>
</dbReference>
<comment type="pathway">
    <text evidence="1 6">Cofactor biosynthesis; (R)-pantothenate biosynthesis; (R)-pantoate from 3-methyl-2-oxobutanoate: step 1/2.</text>
</comment>
<dbReference type="Proteomes" id="UP000310374">
    <property type="component" value="Unassembled WGS sequence"/>
</dbReference>
<dbReference type="InterPro" id="IPR003700">
    <property type="entry name" value="Pantoate_hydroxy_MeTrfase"/>
</dbReference>
<evidence type="ECO:0000256" key="3">
    <source>
        <dbReference type="ARBA" id="ARBA00012618"/>
    </source>
</evidence>
<comment type="function">
    <text evidence="6">Catalyzes the reversible reaction in which hydroxymethyl group from 5,10-methylenetetrahydrofolate is transferred onto alpha-ketoisovalerate to form ketopantoate.</text>
</comment>
<dbReference type="GO" id="GO:0000287">
    <property type="term" value="F:magnesium ion binding"/>
    <property type="evidence" value="ECO:0007669"/>
    <property type="project" value="TreeGrafter"/>
</dbReference>
<feature type="compositionally biased region" description="Basic and acidic residues" evidence="7">
    <location>
        <begin position="174"/>
        <end position="186"/>
    </location>
</feature>
<sequence length="586" mass="63354">MDALNLNIQQLVEAHLQANRTFDATKTALQQISSALIQNRRKEIEQLKYQIEMRHKDVKTARMTIVFLQDGLSDTAELMCGPYGSIRAATTDHDPTFELAQSIDESLSAGSGLVIESIRRWESLTATVKQLTEILAQVGASLAAATQKLEQTTKSLLSSEESLTSTKELLASKEEELASTKEELASNKESLGSTKKELASTNEDLTLGNQSLTSTRELLASTEEKLASANQSLALTKEKLEQTASALTQSHMSTVDMLRAQVESSDEDIEMPRKANWGRKGIRGEYSARASSLPTRKKVTLPTIMSLYRKNEPITVITAHDFPSAHVADQAGMDIVLVGDSLAMVALGMDDTSEVLMEEMLLHCRSVARGAKSAFIVGDLPMGTYEISPDQALASAITMIKTGRVHAIKLEGGADMAPTIKKITSAGIPVLAHVGLTPQRQNSLGGFRVQGKTTASALKLLDDAIAVQEAGAFAMVVEAVPAEIATLVTKKLRVPTIGIGAGNGCSGQVLVQVDMLGNFPPGRFLPKFVKKYGDVWGEASKAIALYKEEVKSRVYPAIEHTYPMPKEELAEFRRLIGEEIGGGEKE</sequence>
<dbReference type="InterPro" id="IPR040442">
    <property type="entry name" value="Pyrv_kinase-like_dom_sf"/>
</dbReference>
<feature type="compositionally biased region" description="Polar residues" evidence="7">
    <location>
        <begin position="187"/>
        <end position="209"/>
    </location>
</feature>
<dbReference type="EC" id="2.1.2.11" evidence="3 6"/>
<gene>
    <name evidence="8" type="ORF">D6D12_05398</name>
</gene>
<evidence type="ECO:0000256" key="7">
    <source>
        <dbReference type="SAM" id="MobiDB-lite"/>
    </source>
</evidence>
<dbReference type="CDD" id="cd06557">
    <property type="entry name" value="KPHMT-like"/>
    <property type="match status" value="1"/>
</dbReference>
<evidence type="ECO:0000313" key="8">
    <source>
        <dbReference type="EMBL" id="THX27619.1"/>
    </source>
</evidence>
<keyword evidence="6" id="KW-0566">Pantothenate biosynthesis</keyword>
<protein>
    <recommendedName>
        <fullName evidence="3 6">3-methyl-2-oxobutanoate hydroxymethyltransferase</fullName>
        <ecNumber evidence="3 6">2.1.2.11</ecNumber>
    </recommendedName>
</protein>
<dbReference type="NCBIfam" id="NF001452">
    <property type="entry name" value="PRK00311.1"/>
    <property type="match status" value="1"/>
</dbReference>
<dbReference type="NCBIfam" id="TIGR00222">
    <property type="entry name" value="panB"/>
    <property type="match status" value="1"/>
</dbReference>
<dbReference type="Pfam" id="PF02548">
    <property type="entry name" value="Pantoate_transf"/>
    <property type="match status" value="1"/>
</dbReference>
<dbReference type="InterPro" id="IPR015813">
    <property type="entry name" value="Pyrv/PenolPyrv_kinase-like_dom"/>
</dbReference>
<dbReference type="GO" id="GO:0003864">
    <property type="term" value="F:3-methyl-2-oxobutanoate hydroxymethyltransferase activity"/>
    <property type="evidence" value="ECO:0007669"/>
    <property type="project" value="UniProtKB-EC"/>
</dbReference>
<dbReference type="PANTHER" id="PTHR20881">
    <property type="entry name" value="3-METHYL-2-OXOBUTANOATE HYDROXYMETHYLTRANSFERASE"/>
    <property type="match status" value="1"/>
</dbReference>
<name>A0AB74JST1_AURPU</name>
<dbReference type="GO" id="GO:0015940">
    <property type="term" value="P:pantothenate biosynthetic process"/>
    <property type="evidence" value="ECO:0007669"/>
    <property type="project" value="UniProtKB-KW"/>
</dbReference>